<keyword evidence="2" id="KW-1185">Reference proteome</keyword>
<reference evidence="1" key="1">
    <citation type="submission" date="2023-04" db="EMBL/GenBank/DDBJ databases">
        <title>A chromosome-level genome assembly of the parasitoid wasp Eretmocerus hayati.</title>
        <authorList>
            <person name="Zhong Y."/>
            <person name="Liu S."/>
            <person name="Liu Y."/>
        </authorList>
    </citation>
    <scope>NUCLEOTIDE SEQUENCE</scope>
    <source>
        <strain evidence="1">ZJU_SS_LIU_2023</strain>
    </source>
</reference>
<evidence type="ECO:0000313" key="1">
    <source>
        <dbReference type="EMBL" id="KAJ8664829.1"/>
    </source>
</evidence>
<comment type="caution">
    <text evidence="1">The sequence shown here is derived from an EMBL/GenBank/DDBJ whole genome shotgun (WGS) entry which is preliminary data.</text>
</comment>
<evidence type="ECO:0000313" key="2">
    <source>
        <dbReference type="Proteomes" id="UP001239111"/>
    </source>
</evidence>
<protein>
    <submittedName>
        <fullName evidence="1">Uncharacterized protein</fullName>
    </submittedName>
</protein>
<dbReference type="Proteomes" id="UP001239111">
    <property type="component" value="Chromosome 4"/>
</dbReference>
<gene>
    <name evidence="1" type="ORF">QAD02_006491</name>
</gene>
<name>A0ACC2N1C8_9HYME</name>
<proteinExistence type="predicted"/>
<sequence length="836" mass="91160">MAVIGVTRNVKLRRRGAQGFGFSLRGGREYAAGFYVSDVVPGGEAHRNGLRIGDQILRVNGYPVEDAVHQEVALLAKNQQVLVLKIRSVGMIPVKDNPNDPVTWHMVQQQQKQLQYGDAVTNEIRIRLIVGEKGSLGCGVCRGIVPGLTVQGAREGGPARAAGLKAGDVIIWCNGHSLTDLPFERAIEVMRSASVLDLVVSRPIANHVYDCPEALWGQPPRPPSGYDSEGSGPSPPPQHLASPQHRLQQNSTCNRNLGNCCPPNGTGPSDWNHIEQHQDWVRKPNNTTVIRISPGQNYGPQCVPQNHQQYQQQQHYRRMPNSRSYDDDYDEEPLYDPVAPRDYECHDFDANPRDEIDRRAEYRREHGIREYDLRGDDSTAKSNGQTDQINGMGAMSGSVVLMGSQQQQQQQQQQRLTNDKDRKTVTTVEVHQPCPPAPPILPPPMPCKWSSDSKPMNAMGMQMGSTMSMGSTGSTETESSLESSCGGKDCGASTSSSLSTSSTGSSSEPSSAGAFASAIAAAAAAGASSKSPSNITTCSVVPIVSGTGTISRQQKQQLQTAPLPVKVPIAPPPPPLVPVAPTIDLGSAIAQELQRRAKQRSMNAANGQDANQQNQDKLEPRKPQNPETLRNQDQKVTHDKLMEEFKRAHQRMFSNAQQRSQSAEQNGDQSSTQARPSSRNEDKLKPRINDEAVEMQSIESFKLKNGTPQRAPKPPSTYFPPAQQQQQQQPKQTTSSSSCANGGVSKVAIRFGTYNSSRQLDQQQHHVATIRRSGARCSLTEKPESDPQIISADESIKPSSQENGQIVVAAQNNVDNLANTLNNKVTIRVNPEVSNR</sequence>
<organism evidence="1 2">
    <name type="scientific">Eretmocerus hayati</name>
    <dbReference type="NCBI Taxonomy" id="131215"/>
    <lineage>
        <taxon>Eukaryota</taxon>
        <taxon>Metazoa</taxon>
        <taxon>Ecdysozoa</taxon>
        <taxon>Arthropoda</taxon>
        <taxon>Hexapoda</taxon>
        <taxon>Insecta</taxon>
        <taxon>Pterygota</taxon>
        <taxon>Neoptera</taxon>
        <taxon>Endopterygota</taxon>
        <taxon>Hymenoptera</taxon>
        <taxon>Apocrita</taxon>
        <taxon>Proctotrupomorpha</taxon>
        <taxon>Chalcidoidea</taxon>
        <taxon>Aphelinidae</taxon>
        <taxon>Aphelininae</taxon>
        <taxon>Eretmocerus</taxon>
    </lineage>
</organism>
<accession>A0ACC2N1C8</accession>
<dbReference type="EMBL" id="CM056744">
    <property type="protein sequence ID" value="KAJ8664829.1"/>
    <property type="molecule type" value="Genomic_DNA"/>
</dbReference>